<dbReference type="InParanoid" id="A5E2Q6"/>
<organism evidence="11 12">
    <name type="scientific">Lodderomyces elongisporus (strain ATCC 11503 / CBS 2605 / JCM 1781 / NBRC 1676 / NRRL YB-4239)</name>
    <name type="common">Yeast</name>
    <name type="synonym">Saccharomyces elongisporus</name>
    <dbReference type="NCBI Taxonomy" id="379508"/>
    <lineage>
        <taxon>Eukaryota</taxon>
        <taxon>Fungi</taxon>
        <taxon>Dikarya</taxon>
        <taxon>Ascomycota</taxon>
        <taxon>Saccharomycotina</taxon>
        <taxon>Pichiomycetes</taxon>
        <taxon>Debaryomycetaceae</taxon>
        <taxon>Candida/Lodderomyces clade</taxon>
        <taxon>Lodderomyces</taxon>
    </lineage>
</organism>
<proteinExistence type="inferred from homology"/>
<dbReference type="OrthoDB" id="21123at2759"/>
<evidence type="ECO:0000313" key="12">
    <source>
        <dbReference type="Proteomes" id="UP000001996"/>
    </source>
</evidence>
<evidence type="ECO:0000256" key="3">
    <source>
        <dbReference type="ARBA" id="ARBA00020646"/>
    </source>
</evidence>
<gene>
    <name evidence="11" type="ORF">LELG_03893</name>
</gene>
<evidence type="ECO:0000256" key="8">
    <source>
        <dbReference type="ARBA" id="ARBA00023242"/>
    </source>
</evidence>
<evidence type="ECO:0000256" key="6">
    <source>
        <dbReference type="ARBA" id="ARBA00023054"/>
    </source>
</evidence>
<comment type="subcellular location">
    <subcellularLocation>
        <location evidence="1">Nucleus</location>
    </subcellularLocation>
</comment>
<evidence type="ECO:0000313" key="11">
    <source>
        <dbReference type="EMBL" id="EDK45714.1"/>
    </source>
</evidence>
<name>A5E2Q6_LODEL</name>
<keyword evidence="6" id="KW-0175">Coiled coil</keyword>
<evidence type="ECO:0000256" key="5">
    <source>
        <dbReference type="ARBA" id="ARBA00022728"/>
    </source>
</evidence>
<dbReference type="GO" id="GO:0008380">
    <property type="term" value="P:RNA splicing"/>
    <property type="evidence" value="ECO:0007669"/>
    <property type="project" value="UniProtKB-KW"/>
</dbReference>
<sequence length="333" mass="39376">MAGDLNLKKSWNPALVKNQQKVWELEQQKLKDYKDYKSKKDEYKQEQEYLNLLKLQYGEDFNADQLSEKEKLKVSKLSWMYEDVPFEKPTETTNSSGFIESNQEFVEGKAEVENMLNGKIAMKRNKGNNEGRNEAGGSERMNKILSVGITGNNSGKNMNKINDAKNLRSYGDDPLAMIKQQQQQQQQQQKQKQKQHYKQKVILMQREPLLLERKGIDLHQRDEDRYGDGYRDRYRDSKHSYGRNHLYNSSRDRHRIGGSDIGNGEGEDTDHRARHYNTTREQRGYVNNKDNQSQSFRQGFHRPLSDRESRYDRYRPRQDNLSNNRKRDESPNR</sequence>
<dbReference type="Pfam" id="PF12542">
    <property type="entry name" value="CWC25"/>
    <property type="match status" value="1"/>
</dbReference>
<dbReference type="GO" id="GO:0005681">
    <property type="term" value="C:spliceosomal complex"/>
    <property type="evidence" value="ECO:0007669"/>
    <property type="project" value="UniProtKB-KW"/>
</dbReference>
<keyword evidence="4" id="KW-0507">mRNA processing</keyword>
<comment type="similarity">
    <text evidence="2">Belongs to the CWC25 family.</text>
</comment>
<dbReference type="EMBL" id="CH981528">
    <property type="protein sequence ID" value="EDK45714.1"/>
    <property type="molecule type" value="Genomic_DNA"/>
</dbReference>
<dbReference type="InterPro" id="IPR019339">
    <property type="entry name" value="CIR_N_dom"/>
</dbReference>
<protein>
    <recommendedName>
        <fullName evidence="3">Pre-mRNA-splicing factor CWC25</fullName>
    </recommendedName>
</protein>
<keyword evidence="7" id="KW-0508">mRNA splicing</keyword>
<dbReference type="GO" id="GO:0006397">
    <property type="term" value="P:mRNA processing"/>
    <property type="evidence" value="ECO:0007669"/>
    <property type="project" value="UniProtKB-KW"/>
</dbReference>
<dbReference type="HOGENOM" id="CLU_025093_3_0_1"/>
<feature type="domain" description="CBF1-interacting co-repressor CIR N-terminal" evidence="10">
    <location>
        <begin position="10"/>
        <end position="46"/>
    </location>
</feature>
<keyword evidence="8" id="KW-0539">Nucleus</keyword>
<reference evidence="11 12" key="1">
    <citation type="journal article" date="2009" name="Nature">
        <title>Evolution of pathogenicity and sexual reproduction in eight Candida genomes.</title>
        <authorList>
            <person name="Butler G."/>
            <person name="Rasmussen M.D."/>
            <person name="Lin M.F."/>
            <person name="Santos M.A."/>
            <person name="Sakthikumar S."/>
            <person name="Munro C.A."/>
            <person name="Rheinbay E."/>
            <person name="Grabherr M."/>
            <person name="Forche A."/>
            <person name="Reedy J.L."/>
            <person name="Agrafioti I."/>
            <person name="Arnaud M.B."/>
            <person name="Bates S."/>
            <person name="Brown A.J."/>
            <person name="Brunke S."/>
            <person name="Costanzo M.C."/>
            <person name="Fitzpatrick D.A."/>
            <person name="de Groot P.W."/>
            <person name="Harris D."/>
            <person name="Hoyer L.L."/>
            <person name="Hube B."/>
            <person name="Klis F.M."/>
            <person name="Kodira C."/>
            <person name="Lennard N."/>
            <person name="Logue M.E."/>
            <person name="Martin R."/>
            <person name="Neiman A.M."/>
            <person name="Nikolaou E."/>
            <person name="Quail M.A."/>
            <person name="Quinn J."/>
            <person name="Santos M.C."/>
            <person name="Schmitzberger F.F."/>
            <person name="Sherlock G."/>
            <person name="Shah P."/>
            <person name="Silverstein K.A."/>
            <person name="Skrzypek M.S."/>
            <person name="Soll D."/>
            <person name="Staggs R."/>
            <person name="Stansfield I."/>
            <person name="Stumpf M.P."/>
            <person name="Sudbery P.E."/>
            <person name="Srikantha T."/>
            <person name="Zeng Q."/>
            <person name="Berman J."/>
            <person name="Berriman M."/>
            <person name="Heitman J."/>
            <person name="Gow N.A."/>
            <person name="Lorenz M.C."/>
            <person name="Birren B.W."/>
            <person name="Kellis M."/>
            <person name="Cuomo C.A."/>
        </authorList>
    </citation>
    <scope>NUCLEOTIDE SEQUENCE [LARGE SCALE GENOMIC DNA]</scope>
    <source>
        <strain evidence="12">ATCC 11503 / BCRC 21390 / CBS 2605 / JCM 1781 / NBRC 1676 / NRRL YB-4239</strain>
    </source>
</reference>
<dbReference type="AlphaFoldDB" id="A5E2Q6"/>
<feature type="compositionally biased region" description="Basic and acidic residues" evidence="9">
    <location>
        <begin position="223"/>
        <end position="239"/>
    </location>
</feature>
<dbReference type="Proteomes" id="UP000001996">
    <property type="component" value="Unassembled WGS sequence"/>
</dbReference>
<dbReference type="SMART" id="SM01083">
    <property type="entry name" value="Cir_N"/>
    <property type="match status" value="1"/>
</dbReference>
<evidence type="ECO:0000256" key="2">
    <source>
        <dbReference type="ARBA" id="ARBA00006695"/>
    </source>
</evidence>
<evidence type="ECO:0000256" key="1">
    <source>
        <dbReference type="ARBA" id="ARBA00004123"/>
    </source>
</evidence>
<evidence type="ECO:0000256" key="4">
    <source>
        <dbReference type="ARBA" id="ARBA00022664"/>
    </source>
</evidence>
<dbReference type="STRING" id="379508.A5E2Q6"/>
<feature type="region of interest" description="Disordered" evidence="9">
    <location>
        <begin position="223"/>
        <end position="333"/>
    </location>
</feature>
<evidence type="ECO:0000259" key="10">
    <source>
        <dbReference type="SMART" id="SM01083"/>
    </source>
</evidence>
<accession>A5E2Q6</accession>
<evidence type="ECO:0000256" key="9">
    <source>
        <dbReference type="SAM" id="MobiDB-lite"/>
    </source>
</evidence>
<dbReference type="InterPro" id="IPR022209">
    <property type="entry name" value="CWC25"/>
</dbReference>
<dbReference type="GeneID" id="5232153"/>
<dbReference type="eggNOG" id="KOG3869">
    <property type="taxonomic scope" value="Eukaryota"/>
</dbReference>
<dbReference type="Pfam" id="PF10197">
    <property type="entry name" value="Cir_N"/>
    <property type="match status" value="1"/>
</dbReference>
<feature type="compositionally biased region" description="Polar residues" evidence="9">
    <location>
        <begin position="288"/>
        <end position="297"/>
    </location>
</feature>
<dbReference type="KEGG" id="lel:PVL30_004718"/>
<keyword evidence="12" id="KW-1185">Reference proteome</keyword>
<evidence type="ECO:0000256" key="7">
    <source>
        <dbReference type="ARBA" id="ARBA00023187"/>
    </source>
</evidence>
<feature type="compositionally biased region" description="Basic and acidic residues" evidence="9">
    <location>
        <begin position="303"/>
        <end position="318"/>
    </location>
</feature>
<keyword evidence="5" id="KW-0747">Spliceosome</keyword>